<dbReference type="KEGG" id="slau:SLA_7136"/>
<feature type="compositionally biased region" description="Low complexity" evidence="1">
    <location>
        <begin position="183"/>
        <end position="195"/>
    </location>
</feature>
<feature type="domain" description="DUF317" evidence="2">
    <location>
        <begin position="61"/>
        <end position="111"/>
    </location>
</feature>
<evidence type="ECO:0000256" key="1">
    <source>
        <dbReference type="SAM" id="MobiDB-lite"/>
    </source>
</evidence>
<dbReference type="Pfam" id="PF03771">
    <property type="entry name" value="SPDY"/>
    <property type="match status" value="1"/>
</dbReference>
<gene>
    <name evidence="3" type="ORF">SLA_7136</name>
</gene>
<sequence length="249" mass="26570">MAVSPAQLASYTADHEHTIPYDTSPRHLAGPGDPRHVTHALLSAGWRVTSADGDPRIPLTAPTGEHQLRLDPFGSRYWRIDTDDGPWQASFSQTVPAEIIAGLTDRLTGRQQPAGPGAWQRMVEAGWRVDRDPDGTAPPFPLTAARSGPSAPGSERIPNCRSGGSKSRPRTAARRSGTSGSARPRSTSSTVWPSSSSPPPPSYAADGNPLTPPPGKRRAACPPRTWSRPTSPGSTPSARRPRRRAEPHA</sequence>
<dbReference type="EMBL" id="AP017424">
    <property type="protein sequence ID" value="BAU88002.1"/>
    <property type="molecule type" value="Genomic_DNA"/>
</dbReference>
<dbReference type="InterPro" id="IPR005523">
    <property type="entry name" value="DUF317_SPDY"/>
</dbReference>
<evidence type="ECO:0000313" key="4">
    <source>
        <dbReference type="Proteomes" id="UP000217676"/>
    </source>
</evidence>
<evidence type="ECO:0000313" key="3">
    <source>
        <dbReference type="EMBL" id="BAU88002.1"/>
    </source>
</evidence>
<accession>A0A169PIS8</accession>
<feature type="region of interest" description="Disordered" evidence="1">
    <location>
        <begin position="129"/>
        <end position="249"/>
    </location>
</feature>
<evidence type="ECO:0000259" key="2">
    <source>
        <dbReference type="Pfam" id="PF03771"/>
    </source>
</evidence>
<reference evidence="3 4" key="1">
    <citation type="journal article" date="2016" name="Genome Announc.">
        <title>Complete Genome Sequence of Thiostrepton-Producing Streptomyces laurentii ATCC 31255.</title>
        <authorList>
            <person name="Doi K."/>
            <person name="Fujino Y."/>
            <person name="Nagayoshi Y."/>
            <person name="Ohshima T."/>
            <person name="Ogata S."/>
        </authorList>
    </citation>
    <scope>NUCLEOTIDE SEQUENCE [LARGE SCALE GENOMIC DNA]</scope>
    <source>
        <strain evidence="3 4">ATCC 31255</strain>
    </source>
</reference>
<name>A0A169PIS8_STRLU</name>
<feature type="compositionally biased region" description="Low complexity" evidence="1">
    <location>
        <begin position="222"/>
        <end position="238"/>
    </location>
</feature>
<dbReference type="AlphaFoldDB" id="A0A169PIS8"/>
<feature type="region of interest" description="Disordered" evidence="1">
    <location>
        <begin position="1"/>
        <end position="23"/>
    </location>
</feature>
<keyword evidence="4" id="KW-1185">Reference proteome</keyword>
<proteinExistence type="predicted"/>
<organism evidence="3 4">
    <name type="scientific">Streptomyces laurentii</name>
    <dbReference type="NCBI Taxonomy" id="39478"/>
    <lineage>
        <taxon>Bacteria</taxon>
        <taxon>Bacillati</taxon>
        <taxon>Actinomycetota</taxon>
        <taxon>Actinomycetes</taxon>
        <taxon>Kitasatosporales</taxon>
        <taxon>Streptomycetaceae</taxon>
        <taxon>Streptomyces</taxon>
    </lineage>
</organism>
<protein>
    <recommendedName>
        <fullName evidence="2">DUF317 domain-containing protein</fullName>
    </recommendedName>
</protein>
<dbReference type="Proteomes" id="UP000217676">
    <property type="component" value="Chromosome"/>
</dbReference>